<gene>
    <name evidence="5" type="ORF">CTOB1V02_LOCUS16675</name>
</gene>
<comment type="similarity">
    <text evidence="1">Belongs to the AB hydrolase superfamily. AB hydrolase 4 family.</text>
</comment>
<dbReference type="AlphaFoldDB" id="A0A7R8ZVV7"/>
<dbReference type="EMBL" id="OB710353">
    <property type="protein sequence ID" value="CAD7238860.1"/>
    <property type="molecule type" value="Genomic_DNA"/>
</dbReference>
<dbReference type="InterPro" id="IPR000952">
    <property type="entry name" value="AB_hydrolase_4_CS"/>
</dbReference>
<dbReference type="InterPro" id="IPR050960">
    <property type="entry name" value="AB_hydrolase_4_sf"/>
</dbReference>
<dbReference type="InterPro" id="IPR000073">
    <property type="entry name" value="AB_hydrolase_1"/>
</dbReference>
<dbReference type="OrthoDB" id="247542at2759"/>
<organism evidence="5">
    <name type="scientific">Cyprideis torosa</name>
    <dbReference type="NCBI Taxonomy" id="163714"/>
    <lineage>
        <taxon>Eukaryota</taxon>
        <taxon>Metazoa</taxon>
        <taxon>Ecdysozoa</taxon>
        <taxon>Arthropoda</taxon>
        <taxon>Crustacea</taxon>
        <taxon>Oligostraca</taxon>
        <taxon>Ostracoda</taxon>
        <taxon>Podocopa</taxon>
        <taxon>Podocopida</taxon>
        <taxon>Cytherocopina</taxon>
        <taxon>Cytheroidea</taxon>
        <taxon>Cytherideidae</taxon>
        <taxon>Cyprideis</taxon>
    </lineage>
</organism>
<evidence type="ECO:0000256" key="3">
    <source>
        <dbReference type="ARBA" id="ARBA00022801"/>
    </source>
</evidence>
<dbReference type="Pfam" id="PF00561">
    <property type="entry name" value="Abhydrolase_1"/>
    <property type="match status" value="1"/>
</dbReference>
<feature type="non-terminal residue" evidence="5">
    <location>
        <position position="242"/>
    </location>
</feature>
<evidence type="ECO:0000256" key="1">
    <source>
        <dbReference type="ARBA" id="ARBA00010884"/>
    </source>
</evidence>
<dbReference type="PROSITE" id="PS01133">
    <property type="entry name" value="UPF0017"/>
    <property type="match status" value="1"/>
</dbReference>
<feature type="domain" description="AB hydrolase-1" evidence="4">
    <location>
        <begin position="14"/>
        <end position="229"/>
    </location>
</feature>
<keyword evidence="2" id="KW-0719">Serine esterase</keyword>
<protein>
    <recommendedName>
        <fullName evidence="4">AB hydrolase-1 domain-containing protein</fullName>
    </recommendedName>
</protein>
<reference evidence="5" key="1">
    <citation type="submission" date="2020-11" db="EMBL/GenBank/DDBJ databases">
        <authorList>
            <person name="Tran Van P."/>
        </authorList>
    </citation>
    <scope>NUCLEOTIDE SEQUENCE</scope>
</reference>
<dbReference type="PANTHER" id="PTHR10794">
    <property type="entry name" value="ABHYDROLASE DOMAIN-CONTAINING PROTEIN"/>
    <property type="match status" value="1"/>
</dbReference>
<dbReference type="PANTHER" id="PTHR10794:SF94">
    <property type="entry name" value="ESTERASE YHET-RELATED"/>
    <property type="match status" value="1"/>
</dbReference>
<name>A0A7R8ZVV7_9CRUS</name>
<evidence type="ECO:0000259" key="4">
    <source>
        <dbReference type="Pfam" id="PF00561"/>
    </source>
</evidence>
<dbReference type="InterPro" id="IPR012020">
    <property type="entry name" value="ABHD4"/>
</dbReference>
<dbReference type="Gene3D" id="3.40.50.1820">
    <property type="entry name" value="alpha/beta hydrolase"/>
    <property type="match status" value="1"/>
</dbReference>
<dbReference type="PIRSF" id="PIRSF005211">
    <property type="entry name" value="Ab_hydro_YheT"/>
    <property type="match status" value="1"/>
</dbReference>
<proteinExistence type="inferred from homology"/>
<evidence type="ECO:0000313" key="5">
    <source>
        <dbReference type="EMBL" id="CAD7238860.1"/>
    </source>
</evidence>
<evidence type="ECO:0000256" key="2">
    <source>
        <dbReference type="ARBA" id="ARBA00022487"/>
    </source>
</evidence>
<sequence length="242" mass="27032">MDLAWHRHAKADAPLVMMIHGLEGSLDSHYASNMLAALHTAGFNTVMMHLRGRGRKPNRLPQSYHSGATDDLRLILNHLNRKQQLPVAVIGVSLGGNLLLKYLGEEGANCPLQTAIAISVPFELKTCATQLQNGFARVYGRYLLNKLRESYRQKFSRIESPLAVDVNELKTLWQFDNRITAPLHGFQGADDYYRQCSCKQFLPDITTPTLIIHAQDDPFMTPAVAPDADEMSAAVTLELTQY</sequence>
<keyword evidence="3" id="KW-0378">Hydrolase</keyword>
<dbReference type="InterPro" id="IPR029058">
    <property type="entry name" value="AB_hydrolase_fold"/>
</dbReference>
<accession>A0A7R8ZVV7</accession>
<dbReference type="GO" id="GO:0047372">
    <property type="term" value="F:monoacylglycerol lipase activity"/>
    <property type="evidence" value="ECO:0007669"/>
    <property type="project" value="TreeGrafter"/>
</dbReference>
<dbReference type="GO" id="GO:0034338">
    <property type="term" value="F:short-chain carboxylesterase activity"/>
    <property type="evidence" value="ECO:0007669"/>
    <property type="project" value="TreeGrafter"/>
</dbReference>
<dbReference type="SUPFAM" id="SSF53474">
    <property type="entry name" value="alpha/beta-Hydrolases"/>
    <property type="match status" value="1"/>
</dbReference>